<protein>
    <submittedName>
        <fullName evidence="1">Cyclodeaminase</fullName>
    </submittedName>
</protein>
<reference evidence="1 2" key="1">
    <citation type="submission" date="2021-07" db="EMBL/GenBank/DDBJ databases">
        <title>Paraburkholderia edwinii protects Aspergillus sp. from phenazines by acting as a toxin sponge.</title>
        <authorList>
            <person name="Dahlstrom K.M."/>
            <person name="Newman D.K."/>
        </authorList>
    </citation>
    <scope>NUCLEOTIDE SEQUENCE [LARGE SCALE GENOMIC DNA]</scope>
    <source>
        <strain evidence="1 2">Pe01</strain>
    </source>
</reference>
<dbReference type="PIRSF" id="PIRSF001439">
    <property type="entry name" value="CryM"/>
    <property type="match status" value="1"/>
</dbReference>
<proteinExistence type="predicted"/>
<dbReference type="InterPro" id="IPR014334">
    <property type="entry name" value="Ectoine_EutC"/>
</dbReference>
<dbReference type="NCBIfam" id="TIGR02992">
    <property type="entry name" value="ectoine_eutC"/>
    <property type="match status" value="1"/>
</dbReference>
<dbReference type="SUPFAM" id="SSF51735">
    <property type="entry name" value="NAD(P)-binding Rossmann-fold domains"/>
    <property type="match status" value="1"/>
</dbReference>
<accession>A0ABX8UQI6</accession>
<dbReference type="RefSeq" id="WP_219800681.1">
    <property type="nucleotide sequence ID" value="NZ_CP080096.1"/>
</dbReference>
<dbReference type="Proteomes" id="UP000826462">
    <property type="component" value="Chromosome 2"/>
</dbReference>
<sequence length="337" mass="35603">MTAITLLSEVQLREFVPLDLAAIDQVEAAFASLATEAVAMPPILRLDLPDHNGEVDVKTAYLPRFDSFAIKVSPGFFDNPKLGLPSLNGLMLVLSAKTGLTEAVLLDNGYLTAVRTAAAGAVAARWLAKRATPHVAVLGAGEQARLQLQALSLVRPFKRVSVWARRRDSAERFASDIAAQMNVTCEVARDPHHALVEADIAITTTPSTEPLIQAADLHPGLHITAMGSDAEHKNEIAPTALAAVRYICDRVSQTRVLGELHHALEAGAVDARAAFTELGQVIAGTSQGRASDDEITLCDLTGTGAQDTAIAALALARARATGAGTLFRNEATRAAAR</sequence>
<gene>
    <name evidence="1" type="ORF">KZJ38_29850</name>
</gene>
<organism evidence="1 2">
    <name type="scientific">Paraburkholderia edwinii</name>
    <dbReference type="NCBI Taxonomy" id="2861782"/>
    <lineage>
        <taxon>Bacteria</taxon>
        <taxon>Pseudomonadati</taxon>
        <taxon>Pseudomonadota</taxon>
        <taxon>Betaproteobacteria</taxon>
        <taxon>Burkholderiales</taxon>
        <taxon>Burkholderiaceae</taxon>
        <taxon>Paraburkholderia</taxon>
    </lineage>
</organism>
<dbReference type="Gene3D" id="3.30.1780.10">
    <property type="entry name" value="ornithine cyclodeaminase, domain 1"/>
    <property type="match status" value="1"/>
</dbReference>
<dbReference type="NCBIfam" id="NF006141">
    <property type="entry name" value="PRK08291.1"/>
    <property type="match status" value="1"/>
</dbReference>
<dbReference type="PANTHER" id="PTHR13812">
    <property type="entry name" value="KETIMINE REDUCTASE MU-CRYSTALLIN"/>
    <property type="match status" value="1"/>
</dbReference>
<evidence type="ECO:0000313" key="1">
    <source>
        <dbReference type="EMBL" id="QYD71250.1"/>
    </source>
</evidence>
<dbReference type="Gene3D" id="3.40.50.720">
    <property type="entry name" value="NAD(P)-binding Rossmann-like Domain"/>
    <property type="match status" value="1"/>
</dbReference>
<dbReference type="InterPro" id="IPR023401">
    <property type="entry name" value="ODC_N"/>
</dbReference>
<dbReference type="EMBL" id="CP080096">
    <property type="protein sequence ID" value="QYD71250.1"/>
    <property type="molecule type" value="Genomic_DNA"/>
</dbReference>
<dbReference type="InterPro" id="IPR003462">
    <property type="entry name" value="ODC_Mu_crystall"/>
</dbReference>
<keyword evidence="2" id="KW-1185">Reference proteome</keyword>
<evidence type="ECO:0000313" key="2">
    <source>
        <dbReference type="Proteomes" id="UP000826462"/>
    </source>
</evidence>
<name>A0ABX8UQI6_9BURK</name>
<dbReference type="Pfam" id="PF02423">
    <property type="entry name" value="OCD_Mu_crystall"/>
    <property type="match status" value="1"/>
</dbReference>
<dbReference type="InterPro" id="IPR036291">
    <property type="entry name" value="NAD(P)-bd_dom_sf"/>
</dbReference>
<dbReference type="PANTHER" id="PTHR13812:SF19">
    <property type="entry name" value="KETIMINE REDUCTASE MU-CRYSTALLIN"/>
    <property type="match status" value="1"/>
</dbReference>